<accession>A0A3M6V4V3</accession>
<dbReference type="SUPFAM" id="SSF54928">
    <property type="entry name" value="RNA-binding domain, RBD"/>
    <property type="match status" value="1"/>
</dbReference>
<dbReference type="Proteomes" id="UP000275408">
    <property type="component" value="Unassembled WGS sequence"/>
</dbReference>
<feature type="compositionally biased region" description="Polar residues" evidence="5">
    <location>
        <begin position="191"/>
        <end position="222"/>
    </location>
</feature>
<gene>
    <name evidence="7" type="ORF">pdam_00003490</name>
</gene>
<evidence type="ECO:0000256" key="3">
    <source>
        <dbReference type="ARBA" id="ARBA00023242"/>
    </source>
</evidence>
<dbReference type="STRING" id="46731.A0A3M6V4V3"/>
<evidence type="ECO:0000256" key="4">
    <source>
        <dbReference type="PROSITE-ProRule" id="PRU00176"/>
    </source>
</evidence>
<dbReference type="OMA" id="IERDECC"/>
<dbReference type="GO" id="GO:0005654">
    <property type="term" value="C:nucleoplasm"/>
    <property type="evidence" value="ECO:0007669"/>
    <property type="project" value="UniProtKB-SubCell"/>
</dbReference>
<dbReference type="Gene3D" id="3.30.70.330">
    <property type="match status" value="1"/>
</dbReference>
<dbReference type="InterPro" id="IPR012677">
    <property type="entry name" value="Nucleotide-bd_a/b_plait_sf"/>
</dbReference>
<dbReference type="PANTHER" id="PTHR13798:SF11">
    <property type="entry name" value="RNA-BINDING PROTEIN 7-RELATED"/>
    <property type="match status" value="1"/>
</dbReference>
<evidence type="ECO:0000259" key="6">
    <source>
        <dbReference type="PROSITE" id="PS50102"/>
    </source>
</evidence>
<dbReference type="OrthoDB" id="407442at2759"/>
<evidence type="ECO:0000256" key="2">
    <source>
        <dbReference type="ARBA" id="ARBA00022884"/>
    </source>
</evidence>
<dbReference type="InterPro" id="IPR000504">
    <property type="entry name" value="RRM_dom"/>
</dbReference>
<dbReference type="PROSITE" id="PS50102">
    <property type="entry name" value="RRM"/>
    <property type="match status" value="1"/>
</dbReference>
<dbReference type="CDD" id="cd12336">
    <property type="entry name" value="RRM_RBM7_like"/>
    <property type="match status" value="1"/>
</dbReference>
<dbReference type="PANTHER" id="PTHR13798">
    <property type="entry name" value="RNA BINDING MOTIF RBM PROTEIN -RELATED"/>
    <property type="match status" value="1"/>
</dbReference>
<evidence type="ECO:0000256" key="5">
    <source>
        <dbReference type="SAM" id="MobiDB-lite"/>
    </source>
</evidence>
<organism evidence="7 8">
    <name type="scientific">Pocillopora damicornis</name>
    <name type="common">Cauliflower coral</name>
    <name type="synonym">Millepora damicornis</name>
    <dbReference type="NCBI Taxonomy" id="46731"/>
    <lineage>
        <taxon>Eukaryota</taxon>
        <taxon>Metazoa</taxon>
        <taxon>Cnidaria</taxon>
        <taxon>Anthozoa</taxon>
        <taxon>Hexacorallia</taxon>
        <taxon>Scleractinia</taxon>
        <taxon>Astrocoeniina</taxon>
        <taxon>Pocilloporidae</taxon>
        <taxon>Pocillopora</taxon>
    </lineage>
</organism>
<dbReference type="GO" id="GO:0000381">
    <property type="term" value="P:regulation of alternative mRNA splicing, via spliceosome"/>
    <property type="evidence" value="ECO:0007669"/>
    <property type="project" value="TreeGrafter"/>
</dbReference>
<feature type="compositionally biased region" description="Low complexity" evidence="5">
    <location>
        <begin position="155"/>
        <end position="166"/>
    </location>
</feature>
<dbReference type="AlphaFoldDB" id="A0A3M6V4V3"/>
<comment type="subcellular location">
    <subcellularLocation>
        <location evidence="1">Nucleus</location>
        <location evidence="1">Nucleoplasm</location>
    </subcellularLocation>
</comment>
<proteinExistence type="predicted"/>
<name>A0A3M6V4V3_POCDA</name>
<protein>
    <recommendedName>
        <fullName evidence="6">RRM domain-containing protein</fullName>
    </recommendedName>
</protein>
<evidence type="ECO:0000313" key="8">
    <source>
        <dbReference type="Proteomes" id="UP000275408"/>
    </source>
</evidence>
<dbReference type="InterPro" id="IPR052285">
    <property type="entry name" value="NEXT_complex_subunit"/>
</dbReference>
<feature type="region of interest" description="Disordered" evidence="5">
    <location>
        <begin position="153"/>
        <end position="230"/>
    </location>
</feature>
<feature type="domain" description="RRM" evidence="6">
    <location>
        <begin position="10"/>
        <end position="88"/>
    </location>
</feature>
<evidence type="ECO:0000313" key="7">
    <source>
        <dbReference type="EMBL" id="RMX60889.1"/>
    </source>
</evidence>
<keyword evidence="3" id="KW-0539">Nucleus</keyword>
<feature type="compositionally biased region" description="Polar residues" evidence="5">
    <location>
        <begin position="172"/>
        <end position="181"/>
    </location>
</feature>
<dbReference type="InterPro" id="IPR035979">
    <property type="entry name" value="RBD_domain_sf"/>
</dbReference>
<evidence type="ECO:0000256" key="1">
    <source>
        <dbReference type="ARBA" id="ARBA00004642"/>
    </source>
</evidence>
<sequence>MAGYIERDECCLFVGNLDSRVTEEILWELFLQAAPLNAVHIPKDKETGRNKTFGFVSLSDVVSVPFTISLLNGITLYGKPITVKQAQGNTNSPLNQSVSNSGYGILPPRMSPFENQNGQLNMFSRSGSQSPMSDLSPFNRQPFFDHHNRQMSAQSSPIPLISSPSPVRSDIESNSMNSYTQPRGPWDMMSPWQQNATRNQNFGNYGYHSTPSQGSAYSQGTPHAQGRWRR</sequence>
<reference evidence="7 8" key="1">
    <citation type="journal article" date="2018" name="Sci. Rep.">
        <title>Comparative analysis of the Pocillopora damicornis genome highlights role of immune system in coral evolution.</title>
        <authorList>
            <person name="Cunning R."/>
            <person name="Bay R.A."/>
            <person name="Gillette P."/>
            <person name="Baker A.C."/>
            <person name="Traylor-Knowles N."/>
        </authorList>
    </citation>
    <scope>NUCLEOTIDE SEQUENCE [LARGE SCALE GENOMIC DNA]</scope>
    <source>
        <strain evidence="7">RSMAS</strain>
        <tissue evidence="7">Whole animal</tissue>
    </source>
</reference>
<keyword evidence="2 4" id="KW-0694">RNA-binding</keyword>
<dbReference type="SMART" id="SM00360">
    <property type="entry name" value="RRM"/>
    <property type="match status" value="1"/>
</dbReference>
<dbReference type="GO" id="GO:0003727">
    <property type="term" value="F:single-stranded RNA binding"/>
    <property type="evidence" value="ECO:0007669"/>
    <property type="project" value="TreeGrafter"/>
</dbReference>
<dbReference type="Pfam" id="PF00076">
    <property type="entry name" value="RRM_1"/>
    <property type="match status" value="1"/>
</dbReference>
<keyword evidence="8" id="KW-1185">Reference proteome</keyword>
<dbReference type="EMBL" id="RCHS01000098">
    <property type="protein sequence ID" value="RMX60889.1"/>
    <property type="molecule type" value="Genomic_DNA"/>
</dbReference>
<comment type="caution">
    <text evidence="7">The sequence shown here is derived from an EMBL/GenBank/DDBJ whole genome shotgun (WGS) entry which is preliminary data.</text>
</comment>